<name>A0ABQ4PY85_9PROT</name>
<sequence>MPARFVARSKLNNAILAVQTAIMERPNLAGEAPEKAAALAWLLASRSSINAVLFIPPAHCRRPQDVGYRLATVDLATLAGLKIRQDSGQLTPKVINNAVWQSIAA</sequence>
<evidence type="ECO:0000313" key="2">
    <source>
        <dbReference type="Proteomes" id="UP001161064"/>
    </source>
</evidence>
<comment type="caution">
    <text evidence="1">The sequence shown here is derived from an EMBL/GenBank/DDBJ whole genome shotgun (WGS) entry which is preliminary data.</text>
</comment>
<proteinExistence type="predicted"/>
<protein>
    <submittedName>
        <fullName evidence="1">Uncharacterized protein</fullName>
    </submittedName>
</protein>
<accession>A0ABQ4PY85</accession>
<keyword evidence="2" id="KW-1185">Reference proteome</keyword>
<reference evidence="1" key="2">
    <citation type="journal article" date="2023" name="ISME Commun">
        <title>Characterization of a bloom-associated alphaproteobacterial lineage, 'Candidatus Phycosocius': insights into freshwater algal-bacterial interactions.</title>
        <authorList>
            <person name="Tanabe Y."/>
            <person name="Yamaguchi H."/>
            <person name="Yoshida M."/>
            <person name="Kai A."/>
            <person name="Okazaki Y."/>
        </authorList>
    </citation>
    <scope>NUCLEOTIDE SEQUENCE</scope>
    <source>
        <strain evidence="1">BOTRYCO-1</strain>
    </source>
</reference>
<reference evidence="1" key="1">
    <citation type="submission" date="2021-05" db="EMBL/GenBank/DDBJ databases">
        <authorList>
            <person name="Tanabe Y."/>
        </authorList>
    </citation>
    <scope>NUCLEOTIDE SEQUENCE</scope>
    <source>
        <strain evidence="1">BOTRYCO-1</strain>
    </source>
</reference>
<dbReference type="Proteomes" id="UP001161064">
    <property type="component" value="Unassembled WGS sequence"/>
</dbReference>
<evidence type="ECO:0000313" key="1">
    <source>
        <dbReference type="EMBL" id="GIU68036.1"/>
    </source>
</evidence>
<organism evidence="1 2">
    <name type="scientific">Candidatus Phycosocius spiralis</name>
    <dbReference type="NCBI Taxonomy" id="2815099"/>
    <lineage>
        <taxon>Bacteria</taxon>
        <taxon>Pseudomonadati</taxon>
        <taxon>Pseudomonadota</taxon>
        <taxon>Alphaproteobacteria</taxon>
        <taxon>Caulobacterales</taxon>
        <taxon>Caulobacterales incertae sedis</taxon>
        <taxon>Candidatus Phycosocius</taxon>
    </lineage>
</organism>
<gene>
    <name evidence="1" type="ORF">PsB1_2190</name>
</gene>
<dbReference type="EMBL" id="BPFZ01000018">
    <property type="protein sequence ID" value="GIU68036.1"/>
    <property type="molecule type" value="Genomic_DNA"/>
</dbReference>